<keyword evidence="4" id="KW-1185">Reference proteome</keyword>
<feature type="region of interest" description="Disordered" evidence="1">
    <location>
        <begin position="18"/>
        <end position="46"/>
    </location>
</feature>
<dbReference type="Pfam" id="PF01547">
    <property type="entry name" value="SBP_bac_1"/>
    <property type="match status" value="1"/>
</dbReference>
<keyword evidence="2" id="KW-0732">Signal</keyword>
<dbReference type="Proteomes" id="UP001596378">
    <property type="component" value="Unassembled WGS sequence"/>
</dbReference>
<evidence type="ECO:0000256" key="2">
    <source>
        <dbReference type="SAM" id="SignalP"/>
    </source>
</evidence>
<evidence type="ECO:0000313" key="3">
    <source>
        <dbReference type="EMBL" id="MFC7148635.1"/>
    </source>
</evidence>
<dbReference type="InterPro" id="IPR006059">
    <property type="entry name" value="SBP"/>
</dbReference>
<sequence length="558" mass="62210">MTLVISLLLLTAAACSGGGESGSSGTPSESAATSSGTEQQGSEAPKPATLTYLSAWNGGGGAFPQDQENNIVAKTIREKTGVTLKLESITTSEVEKLNTIFASDTVPDLVNAPFWSTTTGEGQVIKKAAMEGQLLDLTPYLDKYPNVKKLMTTGVSKDFYEFEMNSPEFEGKQYFIPTETPDGTLESIHNWNYGLYARGDILKALNVKPEDIDTQDKLFDLLVQIKNGNFKDIGGKAVIPAGTMHNGWDYNRFLMGWSDYNISDFREEGGKLTYWTLGEDQEPRLMFMRKLISNGLFDPEAFSNTDTTANEKLATGKMAVFGAQPISDQLVKTLYKTNPEMQYELLGPTKNKKGEIATQVETPGRGGFPIIFLSAKIKDPDAALRYLDYVNSEEGRLLAYWGIEGQTYTMENGMPRWIPEVKQKYDDNPDLKRDEGLNFLPGRFIGAFSDNVTWPQPEDQKSQSKKLEESFSQRLPIKVIDKSRANYLAREWPQYEKFRETTSVLNFDTEFRKAIFAKSDEDALKILHDIQDKFRAAGAQEMADFVAEKAAGRDDIGF</sequence>
<dbReference type="PANTHER" id="PTHR43649:SF12">
    <property type="entry name" value="DIACETYLCHITOBIOSE BINDING PROTEIN DASA"/>
    <property type="match status" value="1"/>
</dbReference>
<dbReference type="PANTHER" id="PTHR43649">
    <property type="entry name" value="ARABINOSE-BINDING PROTEIN-RELATED"/>
    <property type="match status" value="1"/>
</dbReference>
<comment type="caution">
    <text evidence="3">The sequence shown here is derived from an EMBL/GenBank/DDBJ whole genome shotgun (WGS) entry which is preliminary data.</text>
</comment>
<dbReference type="EMBL" id="JBHTAI010000005">
    <property type="protein sequence ID" value="MFC7148635.1"/>
    <property type="molecule type" value="Genomic_DNA"/>
</dbReference>
<evidence type="ECO:0000256" key="1">
    <source>
        <dbReference type="SAM" id="MobiDB-lite"/>
    </source>
</evidence>
<dbReference type="InterPro" id="IPR050490">
    <property type="entry name" value="Bact_solute-bd_prot1"/>
</dbReference>
<protein>
    <submittedName>
        <fullName evidence="3">Extracellular solute-binding protein</fullName>
    </submittedName>
</protein>
<dbReference type="SUPFAM" id="SSF53850">
    <property type="entry name" value="Periplasmic binding protein-like II"/>
    <property type="match status" value="1"/>
</dbReference>
<name>A0ABW2F9T3_9BACL</name>
<feature type="chain" id="PRO_5047108032" evidence="2">
    <location>
        <begin position="17"/>
        <end position="558"/>
    </location>
</feature>
<dbReference type="Gene3D" id="3.40.190.10">
    <property type="entry name" value="Periplasmic binding protein-like II"/>
    <property type="match status" value="2"/>
</dbReference>
<organism evidence="3 4">
    <name type="scientific">Cohnella cellulosilytica</name>
    <dbReference type="NCBI Taxonomy" id="986710"/>
    <lineage>
        <taxon>Bacteria</taxon>
        <taxon>Bacillati</taxon>
        <taxon>Bacillota</taxon>
        <taxon>Bacilli</taxon>
        <taxon>Bacillales</taxon>
        <taxon>Paenibacillaceae</taxon>
        <taxon>Cohnella</taxon>
    </lineage>
</organism>
<feature type="compositionally biased region" description="Low complexity" evidence="1">
    <location>
        <begin position="23"/>
        <end position="38"/>
    </location>
</feature>
<reference evidence="4" key="1">
    <citation type="journal article" date="2019" name="Int. J. Syst. Evol. Microbiol.">
        <title>The Global Catalogue of Microorganisms (GCM) 10K type strain sequencing project: providing services to taxonomists for standard genome sequencing and annotation.</title>
        <authorList>
            <consortium name="The Broad Institute Genomics Platform"/>
            <consortium name="The Broad Institute Genome Sequencing Center for Infectious Disease"/>
            <person name="Wu L."/>
            <person name="Ma J."/>
        </authorList>
    </citation>
    <scope>NUCLEOTIDE SEQUENCE [LARGE SCALE GENOMIC DNA]</scope>
    <source>
        <strain evidence="4">KCTC 12907</strain>
    </source>
</reference>
<gene>
    <name evidence="3" type="ORF">ACFQMJ_08880</name>
</gene>
<evidence type="ECO:0000313" key="4">
    <source>
        <dbReference type="Proteomes" id="UP001596378"/>
    </source>
</evidence>
<feature type="signal peptide" evidence="2">
    <location>
        <begin position="1"/>
        <end position="16"/>
    </location>
</feature>
<proteinExistence type="predicted"/>
<accession>A0ABW2F9T3</accession>